<dbReference type="EMBL" id="NFCF01000090">
    <property type="protein sequence ID" value="OTW46181.1"/>
    <property type="molecule type" value="Genomic_DNA"/>
</dbReference>
<organism evidence="1 2">
    <name type="scientific">Bacillus thuringiensis serovar mexicanensis</name>
    <dbReference type="NCBI Taxonomy" id="180868"/>
    <lineage>
        <taxon>Bacteria</taxon>
        <taxon>Bacillati</taxon>
        <taxon>Bacillota</taxon>
        <taxon>Bacilli</taxon>
        <taxon>Bacillales</taxon>
        <taxon>Bacillaceae</taxon>
        <taxon>Bacillus</taxon>
        <taxon>Bacillus cereus group</taxon>
    </lineage>
</organism>
<dbReference type="RefSeq" id="WP_000956018.1">
    <property type="nucleotide sequence ID" value="NZ_NFCF01000090.1"/>
</dbReference>
<dbReference type="Proteomes" id="UP000195152">
    <property type="component" value="Unassembled WGS sequence"/>
</dbReference>
<evidence type="ECO:0000313" key="1">
    <source>
        <dbReference type="EMBL" id="OTW46181.1"/>
    </source>
</evidence>
<gene>
    <name evidence="1" type="ORF">BK699_21910</name>
</gene>
<reference evidence="1 2" key="1">
    <citation type="submission" date="2016-10" db="EMBL/GenBank/DDBJ databases">
        <title>Comparative genomics of Bacillus thuringiensis reveals a path to pathogens against multiple invertebrate hosts.</title>
        <authorList>
            <person name="Zheng J."/>
            <person name="Gao Q."/>
            <person name="Liu H."/>
            <person name="Peng D."/>
            <person name="Ruan L."/>
            <person name="Sun M."/>
        </authorList>
    </citation>
    <scope>NUCLEOTIDE SEQUENCE [LARGE SCALE GENOMIC DNA]</scope>
    <source>
        <strain evidence="1">BGSC 4AC1</strain>
    </source>
</reference>
<evidence type="ECO:0000313" key="2">
    <source>
        <dbReference type="Proteomes" id="UP000195152"/>
    </source>
</evidence>
<accession>A0A242W420</accession>
<sequence length="62" mass="7463">MLTIVEHKKFNHHSFNLYHYEGEWEKNFAEYVSVLLICVITEVKQKRTPLNFIFNGCLFSRV</sequence>
<dbReference type="AlphaFoldDB" id="A0A242W420"/>
<comment type="caution">
    <text evidence="1">The sequence shown here is derived from an EMBL/GenBank/DDBJ whole genome shotgun (WGS) entry which is preliminary data.</text>
</comment>
<name>A0A242W420_BACTU</name>
<protein>
    <submittedName>
        <fullName evidence="1">Uncharacterized protein</fullName>
    </submittedName>
</protein>
<proteinExistence type="predicted"/>